<evidence type="ECO:0008006" key="6">
    <source>
        <dbReference type="Google" id="ProtNLM"/>
    </source>
</evidence>
<keyword evidence="2" id="KW-0472">Membrane</keyword>
<feature type="compositionally biased region" description="Pro residues" evidence="1">
    <location>
        <begin position="199"/>
        <end position="225"/>
    </location>
</feature>
<dbReference type="EMBL" id="JBHTLS010000134">
    <property type="protein sequence ID" value="MFD1106828.1"/>
    <property type="molecule type" value="Genomic_DNA"/>
</dbReference>
<feature type="transmembrane region" description="Helical" evidence="2">
    <location>
        <begin position="160"/>
        <end position="181"/>
    </location>
</feature>
<evidence type="ECO:0000256" key="2">
    <source>
        <dbReference type="SAM" id="Phobius"/>
    </source>
</evidence>
<comment type="caution">
    <text evidence="4">The sequence shown here is derived from an EMBL/GenBank/DDBJ whole genome shotgun (WGS) entry which is preliminary data.</text>
</comment>
<feature type="compositionally biased region" description="Low complexity" evidence="1">
    <location>
        <begin position="58"/>
        <end position="71"/>
    </location>
</feature>
<organism evidence="4 5">
    <name type="scientific">Sphingobium olei</name>
    <dbReference type="NCBI Taxonomy" id="420955"/>
    <lineage>
        <taxon>Bacteria</taxon>
        <taxon>Pseudomonadati</taxon>
        <taxon>Pseudomonadota</taxon>
        <taxon>Alphaproteobacteria</taxon>
        <taxon>Sphingomonadales</taxon>
        <taxon>Sphingomonadaceae</taxon>
        <taxon>Sphingobium</taxon>
    </lineage>
</organism>
<reference evidence="5" key="1">
    <citation type="journal article" date="2019" name="Int. J. Syst. Evol. Microbiol.">
        <title>The Global Catalogue of Microorganisms (GCM) 10K type strain sequencing project: providing services to taxonomists for standard genome sequencing and annotation.</title>
        <authorList>
            <consortium name="The Broad Institute Genomics Platform"/>
            <consortium name="The Broad Institute Genome Sequencing Center for Infectious Disease"/>
            <person name="Wu L."/>
            <person name="Ma J."/>
        </authorList>
    </citation>
    <scope>NUCLEOTIDE SEQUENCE [LARGE SCALE GENOMIC DNA]</scope>
    <source>
        <strain evidence="5">CCUG 54329</strain>
    </source>
</reference>
<evidence type="ECO:0000313" key="5">
    <source>
        <dbReference type="Proteomes" id="UP001597203"/>
    </source>
</evidence>
<feature type="compositionally biased region" description="Pro residues" evidence="1">
    <location>
        <begin position="72"/>
        <end position="99"/>
    </location>
</feature>
<feature type="region of interest" description="Disordered" evidence="1">
    <location>
        <begin position="27"/>
        <end position="155"/>
    </location>
</feature>
<keyword evidence="3" id="KW-0732">Signal</keyword>
<name>A0ABW3P777_9SPHN</name>
<dbReference type="Proteomes" id="UP001597203">
    <property type="component" value="Unassembled WGS sequence"/>
</dbReference>
<evidence type="ECO:0000313" key="4">
    <source>
        <dbReference type="EMBL" id="MFD1106828.1"/>
    </source>
</evidence>
<keyword evidence="2" id="KW-0812">Transmembrane</keyword>
<dbReference type="PRINTS" id="PR01217">
    <property type="entry name" value="PRICHEXTENSN"/>
</dbReference>
<keyword evidence="5" id="KW-1185">Reference proteome</keyword>
<feature type="chain" id="PRO_5045536419" description="LPXTG cell wall anchor domain-containing protein" evidence="3">
    <location>
        <begin position="23"/>
        <end position="401"/>
    </location>
</feature>
<feature type="signal peptide" evidence="3">
    <location>
        <begin position="1"/>
        <end position="22"/>
    </location>
</feature>
<dbReference type="RefSeq" id="WP_380913875.1">
    <property type="nucleotide sequence ID" value="NZ_JBHTLS010000134.1"/>
</dbReference>
<sequence>MGSIHRSLLVAASLLFATAAHAQQAQDAAPVFSLPPSNPAPASDPTRQGPELDVFREPATPRAAPTVVTPTINPPPPVVAQPAPQTQPPAARPQRPPSATPAEDRPAAPPPAAQPQPENASTPDEAPALQPTPPPATNAVEPAQSSPTPVPVTQDEGGSALPWIVGIVLAVAALAAGFLFIRRRKAALPTEPAVAAEPQPAPPQPRPAPAAKPAPPPSPPTPAPVPATDRPWLDMDLAVTQARFSLLGVTVSYSLLLHNRGERPAREVMVRGLLGNGGAQQQALLEGFFAGQDGLPLHSVVAIAPGETQSLSGELRLSPEQIVPVEMGQRSLLIPIAAFDAAYLWGEQDAEPAGHGRTARAFVVGQEQEPPADRLAPLRLDQGPRQYRRPAARAAAELTPA</sequence>
<feature type="region of interest" description="Disordered" evidence="1">
    <location>
        <begin position="363"/>
        <end position="401"/>
    </location>
</feature>
<evidence type="ECO:0000256" key="3">
    <source>
        <dbReference type="SAM" id="SignalP"/>
    </source>
</evidence>
<feature type="region of interest" description="Disordered" evidence="1">
    <location>
        <begin position="192"/>
        <end position="229"/>
    </location>
</feature>
<protein>
    <recommendedName>
        <fullName evidence="6">LPXTG cell wall anchor domain-containing protein</fullName>
    </recommendedName>
</protein>
<evidence type="ECO:0000256" key="1">
    <source>
        <dbReference type="SAM" id="MobiDB-lite"/>
    </source>
</evidence>
<accession>A0ABW3P777</accession>
<feature type="compositionally biased region" description="Low complexity" evidence="1">
    <location>
        <begin position="392"/>
        <end position="401"/>
    </location>
</feature>
<feature type="compositionally biased region" description="Low complexity" evidence="1">
    <location>
        <begin position="115"/>
        <end position="129"/>
    </location>
</feature>
<proteinExistence type="predicted"/>
<gene>
    <name evidence="4" type="ORF">ACFQ24_18345</name>
</gene>
<keyword evidence="2" id="KW-1133">Transmembrane helix</keyword>